<dbReference type="EMBL" id="CP054492">
    <property type="protein sequence ID" value="QOY53319.1"/>
    <property type="molecule type" value="Genomic_DNA"/>
</dbReference>
<evidence type="ECO:0000313" key="2">
    <source>
        <dbReference type="EMBL" id="QOY53319.1"/>
    </source>
</evidence>
<accession>A0A7S7LXG7</accession>
<dbReference type="AlphaFoldDB" id="A0A7S7LXG7"/>
<sequence length="243" mass="28112">MSKISVKLIMIGHIEKIIDFDLIQKHSSKFFAIEELNRICDLPAPNKDDGYLDVVYSVKEMENILSNITHDGLCIGVMNYKYDDNFYMHRLDDNKVCISVAGLEEILKRKDISLENFILKNIYEIYIFYKVLGSTLSDKVYDFVHDDTRGCLFDLNGDKSDIIYNTEKPMICNECQSKINKQAIPSNFINQLESELKKITKPIFKSIELFIRKYPLLSISATIVFSTTINILSSYIWKLIESS</sequence>
<name>A0A7S7LXG7_9BACT</name>
<gene>
    <name evidence="2" type="ORF">HUE88_06505</name>
</gene>
<evidence type="ECO:0000256" key="1">
    <source>
        <dbReference type="SAM" id="Phobius"/>
    </source>
</evidence>
<proteinExistence type="predicted"/>
<keyword evidence="1" id="KW-1133">Transmembrane helix</keyword>
<protein>
    <submittedName>
        <fullName evidence="2">Uncharacterized protein</fullName>
    </submittedName>
</protein>
<evidence type="ECO:0000313" key="3">
    <source>
        <dbReference type="Proteomes" id="UP000593994"/>
    </source>
</evidence>
<dbReference type="KEGG" id="sbal:HUE88_06505"/>
<dbReference type="RefSeq" id="WP_194372286.1">
    <property type="nucleotide sequence ID" value="NZ_CP054492.1"/>
</dbReference>
<keyword evidence="3" id="KW-1185">Reference proteome</keyword>
<organism evidence="2 3">
    <name type="scientific">Candidatus Sulfurimonas baltica</name>
    <dbReference type="NCBI Taxonomy" id="2740404"/>
    <lineage>
        <taxon>Bacteria</taxon>
        <taxon>Pseudomonadati</taxon>
        <taxon>Campylobacterota</taxon>
        <taxon>Epsilonproteobacteria</taxon>
        <taxon>Campylobacterales</taxon>
        <taxon>Sulfurimonadaceae</taxon>
        <taxon>Sulfurimonas</taxon>
    </lineage>
</organism>
<keyword evidence="1" id="KW-0472">Membrane</keyword>
<keyword evidence="1" id="KW-0812">Transmembrane</keyword>
<feature type="transmembrane region" description="Helical" evidence="1">
    <location>
        <begin position="214"/>
        <end position="237"/>
    </location>
</feature>
<dbReference type="Proteomes" id="UP000593994">
    <property type="component" value="Chromosome"/>
</dbReference>
<reference evidence="2 3" key="1">
    <citation type="submission" date="2020-05" db="EMBL/GenBank/DDBJ databases">
        <title>Sulfurimonas marisnigri, sp. nov., and Sulfurimonas baltica, sp. nov., manganese oxide reducing chemolithoautotrophs of the class Epsilonproteobacteria isolated from the pelagic redoxclines of the Black and Baltic Seas and emended description of the genus Sulfurimonas.</title>
        <authorList>
            <person name="Henkel J.V."/>
            <person name="Laudan C."/>
            <person name="Werner J."/>
            <person name="Neu T."/>
            <person name="Plewe S."/>
            <person name="Sproer C."/>
            <person name="Bunk B."/>
            <person name="Schulz-Vogt H.N."/>
        </authorList>
    </citation>
    <scope>NUCLEOTIDE SEQUENCE [LARGE SCALE GENOMIC DNA]</scope>
    <source>
        <strain evidence="2 3">GD2</strain>
    </source>
</reference>